<evidence type="ECO:0000313" key="1">
    <source>
        <dbReference type="EMBL" id="KAG5935019.1"/>
    </source>
</evidence>
<dbReference type="EMBL" id="SRPO01000275">
    <property type="protein sequence ID" value="KAG5935019.1"/>
    <property type="molecule type" value="Genomic_DNA"/>
</dbReference>
<comment type="caution">
    <text evidence="1">The sequence shown here is derived from an EMBL/GenBank/DDBJ whole genome shotgun (WGS) entry which is preliminary data.</text>
</comment>
<evidence type="ECO:0000313" key="2">
    <source>
        <dbReference type="Proteomes" id="UP000706124"/>
    </source>
</evidence>
<reference evidence="1 2" key="1">
    <citation type="journal article" date="2020" name="bioRxiv">
        <title>Whole genome comparisons of ergot fungi reveals the divergence and evolution of species within the genus Claviceps are the result of varying mechanisms driving genome evolution and host range expansion.</title>
        <authorList>
            <person name="Wyka S.A."/>
            <person name="Mondo S.J."/>
            <person name="Liu M."/>
            <person name="Dettman J."/>
            <person name="Nalam V."/>
            <person name="Broders K.D."/>
        </authorList>
    </citation>
    <scope>NUCLEOTIDE SEQUENCE [LARGE SCALE GENOMIC DNA]</scope>
    <source>
        <strain evidence="1 2">CCC 1485</strain>
    </source>
</reference>
<gene>
    <name evidence="1" type="ORF">E4U60_003404</name>
</gene>
<dbReference type="AlphaFoldDB" id="A0A9P7SGJ2"/>
<protein>
    <submittedName>
        <fullName evidence="1">Uncharacterized protein</fullName>
    </submittedName>
</protein>
<name>A0A9P7SGJ2_9HYPO</name>
<dbReference type="Proteomes" id="UP000706124">
    <property type="component" value="Unassembled WGS sequence"/>
</dbReference>
<keyword evidence="2" id="KW-1185">Reference proteome</keyword>
<sequence>MSLYSVESVASLRLLQLSSNSSSLGIRRHDAYIERTPPRRQRVRLLHYRLPIEGLIVGCNLLTAGARR</sequence>
<proteinExistence type="predicted"/>
<accession>A0A9P7SGJ2</accession>
<organism evidence="1 2">
    <name type="scientific">Claviceps pazoutovae</name>
    <dbReference type="NCBI Taxonomy" id="1649127"/>
    <lineage>
        <taxon>Eukaryota</taxon>
        <taxon>Fungi</taxon>
        <taxon>Dikarya</taxon>
        <taxon>Ascomycota</taxon>
        <taxon>Pezizomycotina</taxon>
        <taxon>Sordariomycetes</taxon>
        <taxon>Hypocreomycetidae</taxon>
        <taxon>Hypocreales</taxon>
        <taxon>Clavicipitaceae</taxon>
        <taxon>Claviceps</taxon>
    </lineage>
</organism>